<dbReference type="AlphaFoldDB" id="A0A0D2CDJ4"/>
<dbReference type="InterPro" id="IPR023612">
    <property type="entry name" value="Peptidase_M4"/>
</dbReference>
<dbReference type="VEuPathDB" id="FungiDB:PV08_02184"/>
<dbReference type="HOGENOM" id="CLU_008590_0_3_1"/>
<dbReference type="GO" id="GO:0004222">
    <property type="term" value="F:metalloendopeptidase activity"/>
    <property type="evidence" value="ECO:0007669"/>
    <property type="project" value="InterPro"/>
</dbReference>
<evidence type="ECO:0000256" key="6">
    <source>
        <dbReference type="ARBA" id="ARBA00023049"/>
    </source>
</evidence>
<dbReference type="Pfam" id="PF16485">
    <property type="entry name" value="PLN_propep"/>
    <property type="match status" value="1"/>
</dbReference>
<evidence type="ECO:0000256" key="2">
    <source>
        <dbReference type="ARBA" id="ARBA00022670"/>
    </source>
</evidence>
<evidence type="ECO:0000259" key="8">
    <source>
        <dbReference type="Pfam" id="PF02868"/>
    </source>
</evidence>
<evidence type="ECO:0000313" key="10">
    <source>
        <dbReference type="EMBL" id="KIW21604.1"/>
    </source>
</evidence>
<dbReference type="InterPro" id="IPR001570">
    <property type="entry name" value="Peptidase_M4_C_domain"/>
</dbReference>
<evidence type="ECO:0000256" key="3">
    <source>
        <dbReference type="ARBA" id="ARBA00022723"/>
    </source>
</evidence>
<keyword evidence="3" id="KW-0479">Metal-binding</keyword>
<dbReference type="Gene3D" id="3.10.170.10">
    <property type="match status" value="1"/>
</dbReference>
<dbReference type="PANTHER" id="PTHR43579:SF1">
    <property type="entry name" value="NEUTRAL METALLOPROTEINASE"/>
    <property type="match status" value="1"/>
</dbReference>
<dbReference type="STRING" id="91928.A0A0D2CDJ4"/>
<keyword evidence="6" id="KW-0482">Metalloprotease</keyword>
<dbReference type="GO" id="GO:0006508">
    <property type="term" value="P:proteolysis"/>
    <property type="evidence" value="ECO:0007669"/>
    <property type="project" value="UniProtKB-KW"/>
</dbReference>
<dbReference type="MEROPS" id="M04.025"/>
<reference evidence="10 11" key="1">
    <citation type="submission" date="2015-01" db="EMBL/GenBank/DDBJ databases">
        <title>The Genome Sequence of Exophiala spinifera CBS89968.</title>
        <authorList>
            <consortium name="The Broad Institute Genomics Platform"/>
            <person name="Cuomo C."/>
            <person name="de Hoog S."/>
            <person name="Gorbushina A."/>
            <person name="Stielow B."/>
            <person name="Teixiera M."/>
            <person name="Abouelleil A."/>
            <person name="Chapman S.B."/>
            <person name="Priest M."/>
            <person name="Young S.K."/>
            <person name="Wortman J."/>
            <person name="Nusbaum C."/>
            <person name="Birren B."/>
        </authorList>
    </citation>
    <scope>NUCLEOTIDE SEQUENCE [LARGE SCALE GENOMIC DNA]</scope>
    <source>
        <strain evidence="10 11">CBS 89968</strain>
    </source>
</reference>
<evidence type="ECO:0000259" key="7">
    <source>
        <dbReference type="Pfam" id="PF01447"/>
    </source>
</evidence>
<organism evidence="10 11">
    <name type="scientific">Exophiala spinifera</name>
    <dbReference type="NCBI Taxonomy" id="91928"/>
    <lineage>
        <taxon>Eukaryota</taxon>
        <taxon>Fungi</taxon>
        <taxon>Dikarya</taxon>
        <taxon>Ascomycota</taxon>
        <taxon>Pezizomycotina</taxon>
        <taxon>Eurotiomycetes</taxon>
        <taxon>Chaetothyriomycetidae</taxon>
        <taxon>Chaetothyriales</taxon>
        <taxon>Herpotrichiellaceae</taxon>
        <taxon>Exophiala</taxon>
    </lineage>
</organism>
<dbReference type="PANTHER" id="PTHR43579">
    <property type="match status" value="1"/>
</dbReference>
<dbReference type="InterPro" id="IPR013856">
    <property type="entry name" value="Peptidase_M4_domain"/>
</dbReference>
<dbReference type="SUPFAM" id="SSF55486">
    <property type="entry name" value="Metalloproteases ('zincins'), catalytic domain"/>
    <property type="match status" value="1"/>
</dbReference>
<dbReference type="EMBL" id="KN847492">
    <property type="protein sequence ID" value="KIW21604.1"/>
    <property type="molecule type" value="Genomic_DNA"/>
</dbReference>
<proteinExistence type="inferred from homology"/>
<sequence>MASIRAPLSHCCYIIPPHILKAIASSQAASDHSRALASKTLTHIASVRQTRAEIQASFAAGQPHPRPQGIVPSHVFQAILDSDAASEESKEHARHHLAGMGALAAAKTTPSHPKPVPKPMHLFRIIYDSHQSASTDDIKLFQEGNVPANADVYAKQIYDNFGSTFKFYSEIFNRNSIDDAGMNLIGNVHFDDDPTTPGYDNAFWDGTQMCFGDGDPQIFNTFTESLDITGHELTHGVTEKTANLEYEYQSGALNESMSDVFGSMVKQYSLNQKAKDADWLIGEGLFRNSEGARALRDMAHPGTAYKDNPYIGSDPQPADMDHFVTLPNTEDGDCGGVHINSGIPNRAFYLVATGIGEYSWDVAGKIWYAALTDHGLKGVNTRKAFKVFADLTIKHASEIGGADAVAVVKNAWTTVKVL</sequence>
<dbReference type="Proteomes" id="UP000053328">
    <property type="component" value="Unassembled WGS sequence"/>
</dbReference>
<dbReference type="InterPro" id="IPR052759">
    <property type="entry name" value="Metalloprotease_M4"/>
</dbReference>
<accession>A0A0D2CDJ4</accession>
<dbReference type="GO" id="GO:0046872">
    <property type="term" value="F:metal ion binding"/>
    <property type="evidence" value="ECO:0007669"/>
    <property type="project" value="UniProtKB-KW"/>
</dbReference>
<keyword evidence="11" id="KW-1185">Reference proteome</keyword>
<feature type="domain" description="Peptidase M4" evidence="7">
    <location>
        <begin position="134"/>
        <end position="239"/>
    </location>
</feature>
<evidence type="ECO:0000256" key="1">
    <source>
        <dbReference type="ARBA" id="ARBA00009388"/>
    </source>
</evidence>
<name>A0A0D2CDJ4_9EURO</name>
<dbReference type="OrthoDB" id="5332336at2759"/>
<dbReference type="GeneID" id="27329267"/>
<dbReference type="InterPro" id="IPR032475">
    <property type="entry name" value="Protealysin_N_PP"/>
</dbReference>
<comment type="similarity">
    <text evidence="1">Belongs to the peptidase M4 family.</text>
</comment>
<keyword evidence="5" id="KW-0862">Zinc</keyword>
<dbReference type="Pfam" id="PF02868">
    <property type="entry name" value="Peptidase_M4_C"/>
    <property type="match status" value="1"/>
</dbReference>
<protein>
    <recommendedName>
        <fullName evidence="12">Neutral metalloproteinase</fullName>
    </recommendedName>
</protein>
<dbReference type="CDD" id="cd09597">
    <property type="entry name" value="M4_TLP"/>
    <property type="match status" value="1"/>
</dbReference>
<keyword evidence="4" id="KW-0378">Hydrolase</keyword>
<dbReference type="PRINTS" id="PR00730">
    <property type="entry name" value="THERMOLYSIN"/>
</dbReference>
<keyword evidence="2" id="KW-0645">Protease</keyword>
<gene>
    <name evidence="10" type="ORF">PV08_02184</name>
</gene>
<evidence type="ECO:0000313" key="11">
    <source>
        <dbReference type="Proteomes" id="UP000053328"/>
    </source>
</evidence>
<evidence type="ECO:0000256" key="4">
    <source>
        <dbReference type="ARBA" id="ARBA00022801"/>
    </source>
</evidence>
<dbReference type="Gene3D" id="1.10.390.10">
    <property type="entry name" value="Neutral Protease Domain 2"/>
    <property type="match status" value="1"/>
</dbReference>
<dbReference type="InterPro" id="IPR027268">
    <property type="entry name" value="Peptidase_M4/M1_CTD_sf"/>
</dbReference>
<dbReference type="Pfam" id="PF01447">
    <property type="entry name" value="Peptidase_M4"/>
    <property type="match status" value="1"/>
</dbReference>
<evidence type="ECO:0008006" key="12">
    <source>
        <dbReference type="Google" id="ProtNLM"/>
    </source>
</evidence>
<evidence type="ECO:0000259" key="9">
    <source>
        <dbReference type="Pfam" id="PF16485"/>
    </source>
</evidence>
<feature type="domain" description="Protealysin N-terminal propeptide" evidence="9">
    <location>
        <begin position="13"/>
        <end position="49"/>
    </location>
</feature>
<feature type="domain" description="Peptidase M4 C-terminal" evidence="8">
    <location>
        <begin position="242"/>
        <end position="417"/>
    </location>
</feature>
<dbReference type="RefSeq" id="XP_016241820.1">
    <property type="nucleotide sequence ID" value="XM_016376544.1"/>
</dbReference>
<evidence type="ECO:0000256" key="5">
    <source>
        <dbReference type="ARBA" id="ARBA00022833"/>
    </source>
</evidence>